<proteinExistence type="predicted"/>
<keyword evidence="2" id="KW-1185">Reference proteome</keyword>
<evidence type="ECO:0000313" key="2">
    <source>
        <dbReference type="Proteomes" id="UP000324222"/>
    </source>
</evidence>
<dbReference type="EMBL" id="VSRR010022833">
    <property type="protein sequence ID" value="MPC65026.1"/>
    <property type="molecule type" value="Genomic_DNA"/>
</dbReference>
<sequence>MEEVVRNCQGFIFTNVLQDYYKNMYAAIHAREKDYEDQELFSELYAELIVIITIQKRNTGLC</sequence>
<evidence type="ECO:0000313" key="1">
    <source>
        <dbReference type="EMBL" id="MPC65026.1"/>
    </source>
</evidence>
<reference evidence="1 2" key="1">
    <citation type="submission" date="2019-05" db="EMBL/GenBank/DDBJ databases">
        <title>Another draft genome of Portunus trituberculatus and its Hox gene families provides insights of decapod evolution.</title>
        <authorList>
            <person name="Jeong J.-H."/>
            <person name="Song I."/>
            <person name="Kim S."/>
            <person name="Choi T."/>
            <person name="Kim D."/>
            <person name="Ryu S."/>
            <person name="Kim W."/>
        </authorList>
    </citation>
    <scope>NUCLEOTIDE SEQUENCE [LARGE SCALE GENOMIC DNA]</scope>
    <source>
        <tissue evidence="1">Muscle</tissue>
    </source>
</reference>
<dbReference type="Proteomes" id="UP000324222">
    <property type="component" value="Unassembled WGS sequence"/>
</dbReference>
<name>A0A5B7H516_PORTR</name>
<organism evidence="1 2">
    <name type="scientific">Portunus trituberculatus</name>
    <name type="common">Swimming crab</name>
    <name type="synonym">Neptunus trituberculatus</name>
    <dbReference type="NCBI Taxonomy" id="210409"/>
    <lineage>
        <taxon>Eukaryota</taxon>
        <taxon>Metazoa</taxon>
        <taxon>Ecdysozoa</taxon>
        <taxon>Arthropoda</taxon>
        <taxon>Crustacea</taxon>
        <taxon>Multicrustacea</taxon>
        <taxon>Malacostraca</taxon>
        <taxon>Eumalacostraca</taxon>
        <taxon>Eucarida</taxon>
        <taxon>Decapoda</taxon>
        <taxon>Pleocyemata</taxon>
        <taxon>Brachyura</taxon>
        <taxon>Eubrachyura</taxon>
        <taxon>Portunoidea</taxon>
        <taxon>Portunidae</taxon>
        <taxon>Portuninae</taxon>
        <taxon>Portunus</taxon>
    </lineage>
</organism>
<gene>
    <name evidence="1" type="ORF">E2C01_059150</name>
</gene>
<dbReference type="AlphaFoldDB" id="A0A5B7H516"/>
<comment type="caution">
    <text evidence="1">The sequence shown here is derived from an EMBL/GenBank/DDBJ whole genome shotgun (WGS) entry which is preliminary data.</text>
</comment>
<accession>A0A5B7H516</accession>
<protein>
    <submittedName>
        <fullName evidence="1">Uncharacterized protein</fullName>
    </submittedName>
</protein>